<accession>A0A1M7YLG1</accession>
<evidence type="ECO:0000313" key="1">
    <source>
        <dbReference type="EMBL" id="SHO53428.1"/>
    </source>
</evidence>
<evidence type="ECO:0000313" key="2">
    <source>
        <dbReference type="Proteomes" id="UP000184612"/>
    </source>
</evidence>
<dbReference type="EMBL" id="FRFD01000013">
    <property type="protein sequence ID" value="SHO53428.1"/>
    <property type="molecule type" value="Genomic_DNA"/>
</dbReference>
<keyword evidence="2" id="KW-1185">Reference proteome</keyword>
<gene>
    <name evidence="1" type="ORF">SAMN02745217_04117</name>
</gene>
<sequence length="119" mass="13670">MGKMYESIIQGLQEAIDDAQGKIQLKNKLTGSEYTHGVPERPVRVKMPEFTQLKTDYTIPPMLQKDIDALQKGVEEDVLYVDCLQDEVRQSAHGYTGGEDGLTEEQAEEIITYYCRRRW</sequence>
<organism evidence="1 2">
    <name type="scientific">Anaerocolumna xylanovorans DSM 12503</name>
    <dbReference type="NCBI Taxonomy" id="1121345"/>
    <lineage>
        <taxon>Bacteria</taxon>
        <taxon>Bacillati</taxon>
        <taxon>Bacillota</taxon>
        <taxon>Clostridia</taxon>
        <taxon>Lachnospirales</taxon>
        <taxon>Lachnospiraceae</taxon>
        <taxon>Anaerocolumna</taxon>
    </lineage>
</organism>
<dbReference type="RefSeq" id="WP_139243474.1">
    <property type="nucleotide sequence ID" value="NZ_FRFD01000013.1"/>
</dbReference>
<dbReference type="STRING" id="1121345.SAMN02745217_04117"/>
<proteinExistence type="predicted"/>
<dbReference type="Proteomes" id="UP000184612">
    <property type="component" value="Unassembled WGS sequence"/>
</dbReference>
<name>A0A1M7YLG1_9FIRM</name>
<protein>
    <submittedName>
        <fullName evidence="1">Uncharacterized protein</fullName>
    </submittedName>
</protein>
<dbReference type="AlphaFoldDB" id="A0A1M7YLG1"/>
<reference evidence="1 2" key="1">
    <citation type="submission" date="2016-12" db="EMBL/GenBank/DDBJ databases">
        <authorList>
            <person name="Song W.-J."/>
            <person name="Kurnit D.M."/>
        </authorList>
    </citation>
    <scope>NUCLEOTIDE SEQUENCE [LARGE SCALE GENOMIC DNA]</scope>
    <source>
        <strain evidence="1 2">DSM 12503</strain>
    </source>
</reference>